<dbReference type="GO" id="GO:0052908">
    <property type="term" value="F:16S rRNA (adenine(1518)-N(6)/adenine(1519)-N(6))-dimethyltransferase activity"/>
    <property type="evidence" value="ECO:0007669"/>
    <property type="project" value="UniProtKB-EC"/>
</dbReference>
<feature type="binding site" evidence="7 8">
    <location>
        <position position="24"/>
    </location>
    <ligand>
        <name>S-adenosyl-L-methionine</name>
        <dbReference type="ChEBI" id="CHEBI:59789"/>
    </ligand>
</feature>
<evidence type="ECO:0000259" key="9">
    <source>
        <dbReference type="SMART" id="SM00650"/>
    </source>
</evidence>
<dbReference type="HAMAP" id="MF_00607">
    <property type="entry name" value="16SrRNA_methyltr_A"/>
    <property type="match status" value="1"/>
</dbReference>
<protein>
    <recommendedName>
        <fullName evidence="7">Ribosomal RNA small subunit methyltransferase A</fullName>
        <ecNumber evidence="7">2.1.1.182</ecNumber>
    </recommendedName>
    <alternativeName>
        <fullName evidence="7">16S rRNA (adenine(1518)-N(6)/adenine(1519)-N(6))-dimethyltransferase</fullName>
    </alternativeName>
    <alternativeName>
        <fullName evidence="7">16S rRNA dimethyladenosine transferase</fullName>
    </alternativeName>
    <alternativeName>
        <fullName evidence="7">16S rRNA dimethylase</fullName>
    </alternativeName>
    <alternativeName>
        <fullName evidence="7">S-adenosylmethionine-6-N', N'-adenosyl(rRNA) dimethyltransferase</fullName>
    </alternativeName>
</protein>
<keyword evidence="11" id="KW-1185">Reference proteome</keyword>
<feature type="domain" description="Ribosomal RNA adenine methylase transferase N-terminal" evidence="9">
    <location>
        <begin position="31"/>
        <end position="209"/>
    </location>
</feature>
<dbReference type="InterPro" id="IPR029063">
    <property type="entry name" value="SAM-dependent_MTases_sf"/>
</dbReference>
<dbReference type="Proteomes" id="UP000248132">
    <property type="component" value="Unassembled WGS sequence"/>
</dbReference>
<dbReference type="SMART" id="SM00650">
    <property type="entry name" value="rADc"/>
    <property type="match status" value="1"/>
</dbReference>
<dbReference type="AlphaFoldDB" id="A0A318XRX7"/>
<dbReference type="PROSITE" id="PS51689">
    <property type="entry name" value="SAM_RNA_A_N6_MT"/>
    <property type="match status" value="1"/>
</dbReference>
<dbReference type="PANTHER" id="PTHR11727:SF7">
    <property type="entry name" value="DIMETHYLADENOSINE TRANSFERASE-RELATED"/>
    <property type="match status" value="1"/>
</dbReference>
<dbReference type="PANTHER" id="PTHR11727">
    <property type="entry name" value="DIMETHYLADENOSINE TRANSFERASE"/>
    <property type="match status" value="1"/>
</dbReference>
<comment type="caution">
    <text evidence="10">The sequence shown here is derived from an EMBL/GenBank/DDBJ whole genome shotgun (WGS) entry which is preliminary data.</text>
</comment>
<evidence type="ECO:0000256" key="4">
    <source>
        <dbReference type="ARBA" id="ARBA00022679"/>
    </source>
</evidence>
<dbReference type="NCBIfam" id="TIGR00755">
    <property type="entry name" value="ksgA"/>
    <property type="match status" value="1"/>
</dbReference>
<dbReference type="Pfam" id="PF00398">
    <property type="entry name" value="RrnaAD"/>
    <property type="match status" value="1"/>
</dbReference>
<feature type="binding site" evidence="7 8">
    <location>
        <position position="26"/>
    </location>
    <ligand>
        <name>S-adenosyl-L-methionine</name>
        <dbReference type="ChEBI" id="CHEBI:59789"/>
    </ligand>
</feature>
<keyword evidence="1 7" id="KW-0963">Cytoplasm</keyword>
<dbReference type="InterPro" id="IPR001737">
    <property type="entry name" value="KsgA/Erm"/>
</dbReference>
<dbReference type="InterPro" id="IPR011530">
    <property type="entry name" value="rRNA_adenine_dimethylase"/>
</dbReference>
<evidence type="ECO:0000313" key="11">
    <source>
        <dbReference type="Proteomes" id="UP000248132"/>
    </source>
</evidence>
<feature type="binding site" evidence="7 8">
    <location>
        <position position="51"/>
    </location>
    <ligand>
        <name>S-adenosyl-L-methionine</name>
        <dbReference type="ChEBI" id="CHEBI:59789"/>
    </ligand>
</feature>
<comment type="subcellular location">
    <subcellularLocation>
        <location evidence="7">Cytoplasm</location>
    </subcellularLocation>
</comment>
<dbReference type="InterPro" id="IPR020598">
    <property type="entry name" value="rRNA_Ade_methylase_Trfase_N"/>
</dbReference>
<dbReference type="RefSeq" id="WP_110461085.1">
    <property type="nucleotide sequence ID" value="NZ_QKMR01000004.1"/>
</dbReference>
<gene>
    <name evidence="7" type="primary">rsmA</name>
    <name evidence="7" type="synonym">ksgA</name>
    <name evidence="10" type="ORF">LY28_01027</name>
</gene>
<dbReference type="OrthoDB" id="9814755at2"/>
<dbReference type="EC" id="2.1.1.182" evidence="7"/>
<dbReference type="InterPro" id="IPR020596">
    <property type="entry name" value="rRNA_Ade_Mease_Trfase_CS"/>
</dbReference>
<dbReference type="GO" id="GO:0005829">
    <property type="term" value="C:cytosol"/>
    <property type="evidence" value="ECO:0007669"/>
    <property type="project" value="TreeGrafter"/>
</dbReference>
<name>A0A318XRX7_9FIRM</name>
<keyword evidence="4 7" id="KW-0808">Transferase</keyword>
<dbReference type="Gene3D" id="3.40.50.150">
    <property type="entry name" value="Vaccinia Virus protein VP39"/>
    <property type="match status" value="1"/>
</dbReference>
<dbReference type="PROSITE" id="PS01131">
    <property type="entry name" value="RRNA_A_DIMETH"/>
    <property type="match status" value="1"/>
</dbReference>
<evidence type="ECO:0000313" key="10">
    <source>
        <dbReference type="EMBL" id="PYG89204.1"/>
    </source>
</evidence>
<keyword evidence="6 7" id="KW-0694">RNA-binding</keyword>
<keyword evidence="5 7" id="KW-0949">S-adenosyl-L-methionine</keyword>
<organism evidence="10 11">
    <name type="scientific">Ruminiclostridium sufflavum DSM 19573</name>
    <dbReference type="NCBI Taxonomy" id="1121337"/>
    <lineage>
        <taxon>Bacteria</taxon>
        <taxon>Bacillati</taxon>
        <taxon>Bacillota</taxon>
        <taxon>Clostridia</taxon>
        <taxon>Eubacteriales</taxon>
        <taxon>Oscillospiraceae</taxon>
        <taxon>Ruminiclostridium</taxon>
    </lineage>
</organism>
<evidence type="ECO:0000256" key="6">
    <source>
        <dbReference type="ARBA" id="ARBA00022884"/>
    </source>
</evidence>
<feature type="binding site" evidence="7 8">
    <location>
        <position position="124"/>
    </location>
    <ligand>
        <name>S-adenosyl-L-methionine</name>
        <dbReference type="ChEBI" id="CHEBI:59789"/>
    </ligand>
</feature>
<keyword evidence="2 7" id="KW-0698">rRNA processing</keyword>
<comment type="catalytic activity">
    <reaction evidence="7">
        <text>adenosine(1518)/adenosine(1519) in 16S rRNA + 4 S-adenosyl-L-methionine = N(6)-dimethyladenosine(1518)/N(6)-dimethyladenosine(1519) in 16S rRNA + 4 S-adenosyl-L-homocysteine + 4 H(+)</text>
        <dbReference type="Rhea" id="RHEA:19609"/>
        <dbReference type="Rhea" id="RHEA-COMP:10232"/>
        <dbReference type="Rhea" id="RHEA-COMP:10233"/>
        <dbReference type="ChEBI" id="CHEBI:15378"/>
        <dbReference type="ChEBI" id="CHEBI:57856"/>
        <dbReference type="ChEBI" id="CHEBI:59789"/>
        <dbReference type="ChEBI" id="CHEBI:74411"/>
        <dbReference type="ChEBI" id="CHEBI:74493"/>
        <dbReference type="EC" id="2.1.1.182"/>
    </reaction>
</comment>
<dbReference type="Gene3D" id="1.10.8.100">
    <property type="entry name" value="Ribosomal RNA adenine dimethylase-like, domain 2"/>
    <property type="match status" value="1"/>
</dbReference>
<keyword evidence="3 7" id="KW-0489">Methyltransferase</keyword>
<accession>A0A318XRX7</accession>
<feature type="binding site" evidence="7 8">
    <location>
        <position position="97"/>
    </location>
    <ligand>
        <name>S-adenosyl-L-methionine</name>
        <dbReference type="ChEBI" id="CHEBI:59789"/>
    </ligand>
</feature>
<evidence type="ECO:0000256" key="3">
    <source>
        <dbReference type="ARBA" id="ARBA00022603"/>
    </source>
</evidence>
<evidence type="ECO:0000256" key="7">
    <source>
        <dbReference type="HAMAP-Rule" id="MF_00607"/>
    </source>
</evidence>
<feature type="binding site" evidence="7 8">
    <location>
        <position position="72"/>
    </location>
    <ligand>
        <name>S-adenosyl-L-methionine</name>
        <dbReference type="ChEBI" id="CHEBI:59789"/>
    </ligand>
</feature>
<dbReference type="GO" id="GO:0003723">
    <property type="term" value="F:RNA binding"/>
    <property type="evidence" value="ECO:0007669"/>
    <property type="project" value="UniProtKB-UniRule"/>
</dbReference>
<evidence type="ECO:0000256" key="1">
    <source>
        <dbReference type="ARBA" id="ARBA00022490"/>
    </source>
</evidence>
<evidence type="ECO:0000256" key="5">
    <source>
        <dbReference type="ARBA" id="ARBA00022691"/>
    </source>
</evidence>
<dbReference type="InterPro" id="IPR023165">
    <property type="entry name" value="rRNA_Ade_diMease-like_C"/>
</dbReference>
<dbReference type="EMBL" id="QKMR01000004">
    <property type="protein sequence ID" value="PYG89204.1"/>
    <property type="molecule type" value="Genomic_DNA"/>
</dbReference>
<comment type="function">
    <text evidence="7">Specifically dimethylates two adjacent adenosines (A1518 and A1519) in the loop of a conserved hairpin near the 3'-end of 16S rRNA in the 30S particle. May play a critical role in biogenesis of 30S subunits.</text>
</comment>
<reference evidence="10 11" key="1">
    <citation type="submission" date="2018-06" db="EMBL/GenBank/DDBJ databases">
        <title>Genomic Encyclopedia of Type Strains, Phase I: the one thousand microbial genomes (KMG-I) project.</title>
        <authorList>
            <person name="Kyrpides N."/>
        </authorList>
    </citation>
    <scope>NUCLEOTIDE SEQUENCE [LARGE SCALE GENOMIC DNA]</scope>
    <source>
        <strain evidence="10 11">DSM 19573</strain>
    </source>
</reference>
<evidence type="ECO:0000256" key="2">
    <source>
        <dbReference type="ARBA" id="ARBA00022552"/>
    </source>
</evidence>
<sequence>MIKNNTLEVIKKHNLKLTKTLGQNFLNDDNVVKDIVNSAGIGNDTLVVEIGPGIGSMTKEMALMAAGVAAVEIDRHLIPALKDNLSELSNIDIINRDIMKVDIEAIITEHKRKYNAAAVKVVANLPYYITTPIIMKFLEEVKGVDGMVFMVQREVAQRMVSKPGTKDYGALSVAVQFYSEPKIIFDVPPHCFIPQPEVHSTVIRLDILSQPPVSVNKDLYFKLVKASFGQRRKTLVNALSNAGIFNKSKEQIKGILQDMGLEENIRGEVLSVEKFGELANAFEQGNTL</sequence>
<dbReference type="SUPFAM" id="SSF53335">
    <property type="entry name" value="S-adenosyl-L-methionine-dependent methyltransferases"/>
    <property type="match status" value="1"/>
</dbReference>
<proteinExistence type="inferred from homology"/>
<evidence type="ECO:0000256" key="8">
    <source>
        <dbReference type="PROSITE-ProRule" id="PRU01026"/>
    </source>
</evidence>
<dbReference type="FunFam" id="3.40.50.150:FF:000023">
    <property type="entry name" value="Ribosomal RNA small subunit methyltransferase A"/>
    <property type="match status" value="1"/>
</dbReference>
<comment type="similarity">
    <text evidence="7">Belongs to the class I-like SAM-binding methyltransferase superfamily. rRNA adenine N(6)-methyltransferase family. RsmA subfamily.</text>
</comment>